<feature type="non-terminal residue" evidence="3">
    <location>
        <position position="290"/>
    </location>
</feature>
<accession>A0AAV0C8D3</accession>
<feature type="domain" description="DUF4283" evidence="2">
    <location>
        <begin position="129"/>
        <end position="208"/>
    </location>
</feature>
<evidence type="ECO:0000259" key="2">
    <source>
        <dbReference type="Pfam" id="PF14111"/>
    </source>
</evidence>
<dbReference type="PANTHER" id="PTHR33233">
    <property type="entry name" value="ENDONUCLEASE/EXONUCLEASE/PHOSPHATASE"/>
    <property type="match status" value="1"/>
</dbReference>
<dbReference type="PANTHER" id="PTHR33233:SF17">
    <property type="entry name" value="DUF4283 DOMAIN-CONTAINING PROTEIN"/>
    <property type="match status" value="1"/>
</dbReference>
<organism evidence="3 4">
    <name type="scientific">Cuscuta epithymum</name>
    <dbReference type="NCBI Taxonomy" id="186058"/>
    <lineage>
        <taxon>Eukaryota</taxon>
        <taxon>Viridiplantae</taxon>
        <taxon>Streptophyta</taxon>
        <taxon>Embryophyta</taxon>
        <taxon>Tracheophyta</taxon>
        <taxon>Spermatophyta</taxon>
        <taxon>Magnoliopsida</taxon>
        <taxon>eudicotyledons</taxon>
        <taxon>Gunneridae</taxon>
        <taxon>Pentapetalae</taxon>
        <taxon>asterids</taxon>
        <taxon>lamiids</taxon>
        <taxon>Solanales</taxon>
        <taxon>Convolvulaceae</taxon>
        <taxon>Cuscuteae</taxon>
        <taxon>Cuscuta</taxon>
        <taxon>Cuscuta subgen. Cuscuta</taxon>
    </lineage>
</organism>
<dbReference type="InterPro" id="IPR025558">
    <property type="entry name" value="DUF4283"/>
</dbReference>
<reference evidence="3" key="1">
    <citation type="submission" date="2022-07" db="EMBL/GenBank/DDBJ databases">
        <authorList>
            <person name="Macas J."/>
            <person name="Novak P."/>
            <person name="Neumann P."/>
        </authorList>
    </citation>
    <scope>NUCLEOTIDE SEQUENCE</scope>
</reference>
<protein>
    <recommendedName>
        <fullName evidence="2">DUF4283 domain-containing protein</fullName>
    </recommendedName>
</protein>
<dbReference type="EMBL" id="CAMAPF010000015">
    <property type="protein sequence ID" value="CAH9068711.1"/>
    <property type="molecule type" value="Genomic_DNA"/>
</dbReference>
<sequence>MGKGRGNITNTKMPNTPKIDDDGKGPSAYVKPVTHVLTENKDNSCLDVTMENPEIGANDQVASKSITNHAHQLFDLNGEPEKEKTANKTSWAGLFKDNRAPSKGMKLRYIPTEGDFVDMSIEEPINMVEVWGFCLVGFFTGRFPGIKSVYKLMDGWDVRCKLLQHSRGWFVFQFKTDEDRTRVLLDGPYDVAGRMLMLKELSEAFSFEDEEFLKVPLWVKFPRYPMECWNEEKINIVASKVAQPIYTDGVTNEKTKLDYARVLIEVDISKSHPLSVKMRMRFGKNLVTKL</sequence>
<dbReference type="Pfam" id="PF14111">
    <property type="entry name" value="DUF4283"/>
    <property type="match status" value="1"/>
</dbReference>
<evidence type="ECO:0000313" key="3">
    <source>
        <dbReference type="EMBL" id="CAH9068711.1"/>
    </source>
</evidence>
<evidence type="ECO:0000313" key="4">
    <source>
        <dbReference type="Proteomes" id="UP001152523"/>
    </source>
</evidence>
<keyword evidence="4" id="KW-1185">Reference proteome</keyword>
<dbReference type="Proteomes" id="UP001152523">
    <property type="component" value="Unassembled WGS sequence"/>
</dbReference>
<gene>
    <name evidence="3" type="ORF">CEPIT_LOCUS2835</name>
</gene>
<dbReference type="AlphaFoldDB" id="A0AAV0C8D3"/>
<comment type="caution">
    <text evidence="3">The sequence shown here is derived from an EMBL/GenBank/DDBJ whole genome shotgun (WGS) entry which is preliminary data.</text>
</comment>
<proteinExistence type="predicted"/>
<feature type="region of interest" description="Disordered" evidence="1">
    <location>
        <begin position="1"/>
        <end position="27"/>
    </location>
</feature>
<name>A0AAV0C8D3_9ASTE</name>
<evidence type="ECO:0000256" key="1">
    <source>
        <dbReference type="SAM" id="MobiDB-lite"/>
    </source>
</evidence>